<evidence type="ECO:0000313" key="5">
    <source>
        <dbReference type="Proteomes" id="UP000178870"/>
    </source>
</evidence>
<proteinExistence type="inferred from homology"/>
<dbReference type="EMBL" id="MGGP01000023">
    <property type="protein sequence ID" value="OGM31593.1"/>
    <property type="molecule type" value="Genomic_DNA"/>
</dbReference>
<reference evidence="4 5" key="1">
    <citation type="journal article" date="2016" name="Nat. Commun.">
        <title>Thousands of microbial genomes shed light on interconnected biogeochemical processes in an aquifer system.</title>
        <authorList>
            <person name="Anantharaman K."/>
            <person name="Brown C.T."/>
            <person name="Hug L.A."/>
            <person name="Sharon I."/>
            <person name="Castelle C.J."/>
            <person name="Probst A.J."/>
            <person name="Thomas B.C."/>
            <person name="Singh A."/>
            <person name="Wilkins M.J."/>
            <person name="Karaoz U."/>
            <person name="Brodie E.L."/>
            <person name="Williams K.H."/>
            <person name="Hubbard S.S."/>
            <person name="Banfield J.F."/>
        </authorList>
    </citation>
    <scope>NUCLEOTIDE SEQUENCE [LARGE SCALE GENOMIC DNA]</scope>
</reference>
<feature type="domain" description="Ribosome recycling factor" evidence="3">
    <location>
        <begin position="17"/>
        <end position="181"/>
    </location>
</feature>
<gene>
    <name evidence="4" type="ORF">A2803_00320</name>
</gene>
<accession>A0A1F7YW80</accession>
<comment type="similarity">
    <text evidence="1">Belongs to the RRF family.</text>
</comment>
<dbReference type="NCBIfam" id="TIGR00496">
    <property type="entry name" value="frr"/>
    <property type="match status" value="1"/>
</dbReference>
<dbReference type="SUPFAM" id="SSF55194">
    <property type="entry name" value="Ribosome recycling factor, RRF"/>
    <property type="match status" value="1"/>
</dbReference>
<dbReference type="InterPro" id="IPR002661">
    <property type="entry name" value="Ribosome_recyc_fac"/>
</dbReference>
<dbReference type="Proteomes" id="UP000178870">
    <property type="component" value="Unassembled WGS sequence"/>
</dbReference>
<dbReference type="FunFam" id="3.30.1360.40:FF:000001">
    <property type="entry name" value="Ribosome-recycling factor"/>
    <property type="match status" value="1"/>
</dbReference>
<sequence length="184" mass="20717">MDEASARARMDEVQRVLSEDLASIRTGRATPALVENVVVSAYGGAQRLKVLELATITATDPQTLVIEPWDKSVIGEIRQGVLAANIGLTPSIDGDKIRISTPPMTSEDRDKFVKILHVKLEHARVMVRQVRGDEMRDIKDKFEKKEMTEDEKFGSEKKLQELTDEYVGKIDERGKAKELELRQI</sequence>
<comment type="caution">
    <text evidence="4">The sequence shown here is derived from an EMBL/GenBank/DDBJ whole genome shotgun (WGS) entry which is preliminary data.</text>
</comment>
<dbReference type="Pfam" id="PF01765">
    <property type="entry name" value="RRF"/>
    <property type="match status" value="1"/>
</dbReference>
<evidence type="ECO:0000313" key="4">
    <source>
        <dbReference type="EMBL" id="OGM31593.1"/>
    </source>
</evidence>
<protein>
    <submittedName>
        <fullName evidence="4">Ribosome recycling factor</fullName>
    </submittedName>
</protein>
<dbReference type="AlphaFoldDB" id="A0A1F7YW80"/>
<evidence type="ECO:0000259" key="3">
    <source>
        <dbReference type="Pfam" id="PF01765"/>
    </source>
</evidence>
<dbReference type="GO" id="GO:0043023">
    <property type="term" value="F:ribosomal large subunit binding"/>
    <property type="evidence" value="ECO:0007669"/>
    <property type="project" value="TreeGrafter"/>
</dbReference>
<dbReference type="GO" id="GO:0006412">
    <property type="term" value="P:translation"/>
    <property type="evidence" value="ECO:0007669"/>
    <property type="project" value="UniProtKB-KW"/>
</dbReference>
<dbReference type="PANTHER" id="PTHR20982:SF3">
    <property type="entry name" value="MITOCHONDRIAL RIBOSOME RECYCLING FACTOR PSEUDO 1"/>
    <property type="match status" value="1"/>
</dbReference>
<dbReference type="Gene3D" id="1.10.132.20">
    <property type="entry name" value="Ribosome-recycling factor"/>
    <property type="match status" value="1"/>
</dbReference>
<organism evidence="4 5">
    <name type="scientific">Candidatus Woesebacteria bacterium RIFCSPHIGHO2_01_FULL_44_21</name>
    <dbReference type="NCBI Taxonomy" id="1802503"/>
    <lineage>
        <taxon>Bacteria</taxon>
        <taxon>Candidatus Woeseibacteriota</taxon>
    </lineage>
</organism>
<dbReference type="InterPro" id="IPR023584">
    <property type="entry name" value="Ribosome_recyc_fac_dom"/>
</dbReference>
<name>A0A1F7YW80_9BACT</name>
<keyword evidence="2" id="KW-0648">Protein biosynthesis</keyword>
<evidence type="ECO:0000256" key="2">
    <source>
        <dbReference type="ARBA" id="ARBA00022917"/>
    </source>
</evidence>
<dbReference type="Gene3D" id="3.30.1360.40">
    <property type="match status" value="1"/>
</dbReference>
<evidence type="ECO:0000256" key="1">
    <source>
        <dbReference type="ARBA" id="ARBA00005912"/>
    </source>
</evidence>
<dbReference type="InterPro" id="IPR036191">
    <property type="entry name" value="RRF_sf"/>
</dbReference>
<dbReference type="PANTHER" id="PTHR20982">
    <property type="entry name" value="RIBOSOME RECYCLING FACTOR"/>
    <property type="match status" value="1"/>
</dbReference>